<dbReference type="Proteomes" id="UP000242519">
    <property type="component" value="Unassembled WGS sequence"/>
</dbReference>
<comment type="caution">
    <text evidence="2">The sequence shown here is derived from an EMBL/GenBank/DDBJ whole genome shotgun (WGS) entry which is preliminary data.</text>
</comment>
<accession>A0A218YSA0</accession>
<reference evidence="2 3" key="1">
    <citation type="submission" date="2017-04" db="EMBL/GenBank/DDBJ databases">
        <title>Draft genome sequence of Marssonina coronaria NL1: causal agent of apple blotch.</title>
        <authorList>
            <person name="Cheng Q."/>
        </authorList>
    </citation>
    <scope>NUCLEOTIDE SEQUENCE [LARGE SCALE GENOMIC DNA]</scope>
    <source>
        <strain evidence="2 3">NL1</strain>
    </source>
</reference>
<dbReference type="InParanoid" id="A0A218YSA0"/>
<dbReference type="AlphaFoldDB" id="A0A218YSA0"/>
<evidence type="ECO:0000313" key="2">
    <source>
        <dbReference type="EMBL" id="OWO97882.1"/>
    </source>
</evidence>
<keyword evidence="3" id="KW-1185">Reference proteome</keyword>
<evidence type="ECO:0000313" key="3">
    <source>
        <dbReference type="Proteomes" id="UP000242519"/>
    </source>
</evidence>
<organism evidence="2 3">
    <name type="scientific">Diplocarpon coronariae</name>
    <dbReference type="NCBI Taxonomy" id="2795749"/>
    <lineage>
        <taxon>Eukaryota</taxon>
        <taxon>Fungi</taxon>
        <taxon>Dikarya</taxon>
        <taxon>Ascomycota</taxon>
        <taxon>Pezizomycotina</taxon>
        <taxon>Leotiomycetes</taxon>
        <taxon>Helotiales</taxon>
        <taxon>Drepanopezizaceae</taxon>
        <taxon>Diplocarpon</taxon>
    </lineage>
</organism>
<proteinExistence type="predicted"/>
<gene>
    <name evidence="2" type="ORF">B2J93_445</name>
</gene>
<feature type="region of interest" description="Disordered" evidence="1">
    <location>
        <begin position="19"/>
        <end position="45"/>
    </location>
</feature>
<evidence type="ECO:0000256" key="1">
    <source>
        <dbReference type="SAM" id="MobiDB-lite"/>
    </source>
</evidence>
<protein>
    <submittedName>
        <fullName evidence="2">Uncharacterized protein</fullName>
    </submittedName>
</protein>
<dbReference type="EMBL" id="MZNU01000418">
    <property type="protein sequence ID" value="OWO97882.1"/>
    <property type="molecule type" value="Genomic_DNA"/>
</dbReference>
<name>A0A218YSA0_9HELO</name>
<sequence length="163" mass="17745">MPESAPSITLICRPWRLPNGCPERPPGSSIQARPPIPASRTHSRAVTACTCDTVEATASDSKDLDLKLFATSKPSTRSARDAKVVTLSLPDPEDSRWPSAHRRTTPQTFPGRRVIVLQQRAGNENSPPRRGVVLCPGVRFIQLVGFALQPAEARKASDRDISN</sequence>